<feature type="region of interest" description="Disordered" evidence="1">
    <location>
        <begin position="210"/>
        <end position="387"/>
    </location>
</feature>
<feature type="region of interest" description="Disordered" evidence="1">
    <location>
        <begin position="103"/>
        <end position="128"/>
    </location>
</feature>
<feature type="compositionally biased region" description="Low complexity" evidence="1">
    <location>
        <begin position="340"/>
        <end position="356"/>
    </location>
</feature>
<dbReference type="EMBL" id="JAYWLC010000001">
    <property type="protein sequence ID" value="MER5170606.1"/>
    <property type="molecule type" value="Genomic_DNA"/>
</dbReference>
<evidence type="ECO:0000256" key="1">
    <source>
        <dbReference type="SAM" id="MobiDB-lite"/>
    </source>
</evidence>
<dbReference type="Proteomes" id="UP001438953">
    <property type="component" value="Unassembled WGS sequence"/>
</dbReference>
<dbReference type="RefSeq" id="WP_350934549.1">
    <property type="nucleotide sequence ID" value="NZ_JAYWLC010000001.1"/>
</dbReference>
<feature type="region of interest" description="Disordered" evidence="1">
    <location>
        <begin position="441"/>
        <end position="597"/>
    </location>
</feature>
<feature type="compositionally biased region" description="Basic and acidic residues" evidence="1">
    <location>
        <begin position="571"/>
        <end position="589"/>
    </location>
</feature>
<feature type="compositionally biased region" description="Low complexity" evidence="1">
    <location>
        <begin position="405"/>
        <end position="414"/>
    </location>
</feature>
<evidence type="ECO:0000313" key="2">
    <source>
        <dbReference type="EMBL" id="MER5170606.1"/>
    </source>
</evidence>
<evidence type="ECO:0008006" key="4">
    <source>
        <dbReference type="Google" id="ProtNLM"/>
    </source>
</evidence>
<accession>A0ABV1SCI5</accession>
<protein>
    <recommendedName>
        <fullName evidence="4">Lipoprotein</fullName>
    </recommendedName>
</protein>
<evidence type="ECO:0000313" key="3">
    <source>
        <dbReference type="Proteomes" id="UP001438953"/>
    </source>
</evidence>
<sequence>MVGANKILTVSYGTFSCTLEGFDEPFQTMQAIAEYFRDLAAEDRYFGAEPPQPDAEMLHRIAEREIQRRVEAKIQKNGVILRASDETPKLDLTSKIAAPVAASVAEPVSEPTKDARPQSAAPAPTDDSVAAKLARIREVVARSKAEATKPAPTPEFLEDLSGAPEAQNFGGNGGFGEALDISGPVSDDELKAMAESDEVSPDVLAAEAEVKAAAEDAARQAELAAEEEAERKAKEEAERAEAEAKAAAEDAARQAELAAKEEAERKAKKEAERAEAEAKAAAEEAARQAERAAEEEAEHKAKQEAERAEAEAKAAAEDAARQAELAAEEEAERKAKQEAEQAAENEALSAELAALEETAEDAEHSSEIAQAESPEEASEAAPRPVRPALRARVIKVRRVQPAVEAPVAERPVVPTNDLPGADLSPEDEEDLLKALAELDIDEPASVGQAEAQVEIAPERDADESDAAIADLLAADEPETQEPIAEEPAREAAEPDAEEAVESPKAEPAPEVGTMKPSAADPAAPVAPRRGPSLTDILRRRRTEEPVRTDAPAKDAASAAEPAQAEVTAPETAKKATSEADVSRLMKEADNQLAGRDNRRRLSAIAHLKAAVAATVAERRLKGEKAEPDETKAYREDLDRAVRPRRPVAGEERDSRPELTSPAQPKEDASRDAPLVLVSEQRVDEDISAAIIEEAVRPRRVTTSEIAQQIDEAAEEIEEMHTAAATSFAEFAEQAGTRGLADLLEAAAAYTAQIEQQPHFTAPQIMRKVTALEEGAGYSREDRMRSFGKLLRQGKINKINRGQYVVSEQSRFFEEKSA</sequence>
<feature type="compositionally biased region" description="Basic and acidic residues" evidence="1">
    <location>
        <begin position="617"/>
        <end position="656"/>
    </location>
</feature>
<keyword evidence="3" id="KW-1185">Reference proteome</keyword>
<feature type="compositionally biased region" description="Basic and acidic residues" evidence="1">
    <location>
        <begin position="210"/>
        <end position="219"/>
    </location>
</feature>
<name>A0ABV1SCI5_9RHOB</name>
<comment type="caution">
    <text evidence="2">The sequence shown here is derived from an EMBL/GenBank/DDBJ whole genome shotgun (WGS) entry which is preliminary data.</text>
</comment>
<dbReference type="PROSITE" id="PS51257">
    <property type="entry name" value="PROKAR_LIPOPROTEIN"/>
    <property type="match status" value="1"/>
</dbReference>
<feature type="compositionally biased region" description="Basic and acidic residues" evidence="1">
    <location>
        <begin position="229"/>
        <end position="321"/>
    </location>
</feature>
<feature type="region of interest" description="Disordered" evidence="1">
    <location>
        <begin position="405"/>
        <end position="429"/>
    </location>
</feature>
<organism evidence="2 3">
    <name type="scientific">Thioclava kandeliae</name>
    <dbReference type="NCBI Taxonomy" id="3070818"/>
    <lineage>
        <taxon>Bacteria</taxon>
        <taxon>Pseudomonadati</taxon>
        <taxon>Pseudomonadota</taxon>
        <taxon>Alphaproteobacteria</taxon>
        <taxon>Rhodobacterales</taxon>
        <taxon>Paracoccaceae</taxon>
        <taxon>Thioclava</taxon>
    </lineage>
</organism>
<feature type="compositionally biased region" description="Basic and acidic residues" evidence="1">
    <location>
        <begin position="541"/>
        <end position="552"/>
    </location>
</feature>
<feature type="compositionally biased region" description="Low complexity" evidence="1">
    <location>
        <begin position="553"/>
        <end position="570"/>
    </location>
</feature>
<reference evidence="2 3" key="1">
    <citation type="submission" date="2024-06" db="EMBL/GenBank/DDBJ databases">
        <title>Thioclava kandeliae sp. nov. from a rhizosphere soil sample of Kandelia candel in a mangrove.</title>
        <authorList>
            <person name="Mu T."/>
        </authorList>
    </citation>
    <scope>NUCLEOTIDE SEQUENCE [LARGE SCALE GENOMIC DNA]</scope>
    <source>
        <strain evidence="2 3">CPCC 100088</strain>
    </source>
</reference>
<gene>
    <name evidence="2" type="ORF">VSX56_02365</name>
</gene>
<feature type="region of interest" description="Disordered" evidence="1">
    <location>
        <begin position="617"/>
        <end position="672"/>
    </location>
</feature>
<feature type="region of interest" description="Disordered" evidence="1">
    <location>
        <begin position="142"/>
        <end position="183"/>
    </location>
</feature>
<proteinExistence type="predicted"/>
<feature type="compositionally biased region" description="Low complexity" evidence="1">
    <location>
        <begin position="516"/>
        <end position="532"/>
    </location>
</feature>